<sequence length="103" mass="11506">MAAVSRNGQSPRSTLARTSMCLCSTPFPNAWIVTDPARTVLVIARCTPRPPLSIRRLSFPLVHIHIEEYLQLQFDQSHPSSSSLLAYHLRQDLPSTTTRFTGS</sequence>
<evidence type="ECO:0000313" key="2">
    <source>
        <dbReference type="Proteomes" id="UP000800038"/>
    </source>
</evidence>
<gene>
    <name evidence="1" type="ORF">EJ02DRAFT_235480</name>
</gene>
<keyword evidence="2" id="KW-1185">Reference proteome</keyword>
<dbReference type="AlphaFoldDB" id="A0A6A5T1Q4"/>
<dbReference type="Proteomes" id="UP000800038">
    <property type="component" value="Unassembled WGS sequence"/>
</dbReference>
<protein>
    <submittedName>
        <fullName evidence="1">Uncharacterized protein</fullName>
    </submittedName>
</protein>
<reference evidence="1" key="1">
    <citation type="journal article" date="2020" name="Stud. Mycol.">
        <title>101 Dothideomycetes genomes: a test case for predicting lifestyles and emergence of pathogens.</title>
        <authorList>
            <person name="Haridas S."/>
            <person name="Albert R."/>
            <person name="Binder M."/>
            <person name="Bloem J."/>
            <person name="Labutti K."/>
            <person name="Salamov A."/>
            <person name="Andreopoulos B."/>
            <person name="Baker S."/>
            <person name="Barry K."/>
            <person name="Bills G."/>
            <person name="Bluhm B."/>
            <person name="Cannon C."/>
            <person name="Castanera R."/>
            <person name="Culley D."/>
            <person name="Daum C."/>
            <person name="Ezra D."/>
            <person name="Gonzalez J."/>
            <person name="Henrissat B."/>
            <person name="Kuo A."/>
            <person name="Liang C."/>
            <person name="Lipzen A."/>
            <person name="Lutzoni F."/>
            <person name="Magnuson J."/>
            <person name="Mondo S."/>
            <person name="Nolan M."/>
            <person name="Ohm R."/>
            <person name="Pangilinan J."/>
            <person name="Park H.-J."/>
            <person name="Ramirez L."/>
            <person name="Alfaro M."/>
            <person name="Sun H."/>
            <person name="Tritt A."/>
            <person name="Yoshinaga Y."/>
            <person name="Zwiers L.-H."/>
            <person name="Turgeon B."/>
            <person name="Goodwin S."/>
            <person name="Spatafora J."/>
            <person name="Crous P."/>
            <person name="Grigoriev I."/>
        </authorList>
    </citation>
    <scope>NUCLEOTIDE SEQUENCE</scope>
    <source>
        <strain evidence="1">CBS 161.51</strain>
    </source>
</reference>
<accession>A0A6A5T1Q4</accession>
<evidence type="ECO:0000313" key="1">
    <source>
        <dbReference type="EMBL" id="KAF1946503.1"/>
    </source>
</evidence>
<proteinExistence type="predicted"/>
<name>A0A6A5T1Q4_9PLEO</name>
<organism evidence="1 2">
    <name type="scientific">Clathrospora elynae</name>
    <dbReference type="NCBI Taxonomy" id="706981"/>
    <lineage>
        <taxon>Eukaryota</taxon>
        <taxon>Fungi</taxon>
        <taxon>Dikarya</taxon>
        <taxon>Ascomycota</taxon>
        <taxon>Pezizomycotina</taxon>
        <taxon>Dothideomycetes</taxon>
        <taxon>Pleosporomycetidae</taxon>
        <taxon>Pleosporales</taxon>
        <taxon>Diademaceae</taxon>
        <taxon>Clathrospora</taxon>
    </lineage>
</organism>
<dbReference type="EMBL" id="ML976003">
    <property type="protein sequence ID" value="KAF1946503.1"/>
    <property type="molecule type" value="Genomic_DNA"/>
</dbReference>